<dbReference type="PANTHER" id="PTHR46754">
    <property type="entry name" value="MKI67 FHA DOMAIN-INTERACTING NUCLEOLAR PHOSPHOPROTEIN"/>
    <property type="match status" value="1"/>
</dbReference>
<dbReference type="PROSITE" id="PS50102">
    <property type="entry name" value="RRM"/>
    <property type="match status" value="1"/>
</dbReference>
<feature type="compositionally biased region" description="Low complexity" evidence="5">
    <location>
        <begin position="144"/>
        <end position="165"/>
    </location>
</feature>
<evidence type="ECO:0000256" key="2">
    <source>
        <dbReference type="ARBA" id="ARBA00022884"/>
    </source>
</evidence>
<dbReference type="Gene3D" id="3.30.70.330">
    <property type="match status" value="1"/>
</dbReference>
<evidence type="ECO:0000313" key="7">
    <source>
        <dbReference type="EMBL" id="GMK60093.1"/>
    </source>
</evidence>
<evidence type="ECO:0000256" key="3">
    <source>
        <dbReference type="ARBA" id="ARBA00023242"/>
    </source>
</evidence>
<dbReference type="GO" id="GO:0005730">
    <property type="term" value="C:nucleolus"/>
    <property type="evidence" value="ECO:0007669"/>
    <property type="project" value="UniProtKB-SubCell"/>
</dbReference>
<dbReference type="SUPFAM" id="SSF54928">
    <property type="entry name" value="RNA-binding domain, RBD"/>
    <property type="match status" value="1"/>
</dbReference>
<keyword evidence="3" id="KW-0539">Nucleus</keyword>
<dbReference type="Pfam" id="PF00076">
    <property type="entry name" value="RRM_1"/>
    <property type="match status" value="1"/>
</dbReference>
<dbReference type="InterPro" id="IPR035979">
    <property type="entry name" value="RBD_domain_sf"/>
</dbReference>
<evidence type="ECO:0000256" key="4">
    <source>
        <dbReference type="PROSITE-ProRule" id="PRU00176"/>
    </source>
</evidence>
<dbReference type="AlphaFoldDB" id="A0AAD3U0B0"/>
<comment type="caution">
    <text evidence="7">The sequence shown here is derived from an EMBL/GenBank/DDBJ whole genome shotgun (WGS) entry which is preliminary data.</text>
</comment>
<accession>A0AAD3U0B0</accession>
<organism evidence="7 8">
    <name type="scientific">Cutaneotrichosporon spelunceum</name>
    <dbReference type="NCBI Taxonomy" id="1672016"/>
    <lineage>
        <taxon>Eukaryota</taxon>
        <taxon>Fungi</taxon>
        <taxon>Dikarya</taxon>
        <taxon>Basidiomycota</taxon>
        <taxon>Agaricomycotina</taxon>
        <taxon>Tremellomycetes</taxon>
        <taxon>Trichosporonales</taxon>
        <taxon>Trichosporonaceae</taxon>
        <taxon>Cutaneotrichosporon</taxon>
    </lineage>
</organism>
<proteinExistence type="predicted"/>
<reference evidence="7" key="2">
    <citation type="submission" date="2023-06" db="EMBL/GenBank/DDBJ databases">
        <authorList>
            <person name="Kobayashi Y."/>
            <person name="Kayamori A."/>
            <person name="Aoki K."/>
            <person name="Shiwa Y."/>
            <person name="Fujita N."/>
            <person name="Sugita T."/>
            <person name="Iwasaki W."/>
            <person name="Tanaka N."/>
            <person name="Takashima M."/>
        </authorList>
    </citation>
    <scope>NUCLEOTIDE SEQUENCE</scope>
    <source>
        <strain evidence="7">HIS016</strain>
    </source>
</reference>
<dbReference type="InterPro" id="IPR000504">
    <property type="entry name" value="RRM_dom"/>
</dbReference>
<feature type="compositionally biased region" description="Low complexity" evidence="5">
    <location>
        <begin position="103"/>
        <end position="135"/>
    </location>
</feature>
<evidence type="ECO:0000313" key="8">
    <source>
        <dbReference type="Proteomes" id="UP001222932"/>
    </source>
</evidence>
<reference evidence="7" key="1">
    <citation type="journal article" date="2023" name="BMC Genomics">
        <title>Chromosome-level genome assemblies of Cutaneotrichosporon spp. (Trichosporonales, Basidiomycota) reveal imbalanced evolution between nucleotide sequences and chromosome synteny.</title>
        <authorList>
            <person name="Kobayashi Y."/>
            <person name="Kayamori A."/>
            <person name="Aoki K."/>
            <person name="Shiwa Y."/>
            <person name="Matsutani M."/>
            <person name="Fujita N."/>
            <person name="Sugita T."/>
            <person name="Iwasaki W."/>
            <person name="Tanaka N."/>
            <person name="Takashima M."/>
        </authorList>
    </citation>
    <scope>NUCLEOTIDE SEQUENCE</scope>
    <source>
        <strain evidence="7">HIS016</strain>
    </source>
</reference>
<feature type="compositionally biased region" description="Basic and acidic residues" evidence="5">
    <location>
        <begin position="27"/>
        <end position="46"/>
    </location>
</feature>
<feature type="compositionally biased region" description="Basic and acidic residues" evidence="5">
    <location>
        <begin position="167"/>
        <end position="187"/>
    </location>
</feature>
<evidence type="ECO:0000259" key="6">
    <source>
        <dbReference type="PROSITE" id="PS50102"/>
    </source>
</evidence>
<feature type="compositionally biased region" description="Basic and acidic residues" evidence="5">
    <location>
        <begin position="63"/>
        <end position="102"/>
    </location>
</feature>
<dbReference type="SMART" id="SM00360">
    <property type="entry name" value="RRM"/>
    <property type="match status" value="1"/>
</dbReference>
<feature type="region of interest" description="Disordered" evidence="5">
    <location>
        <begin position="1"/>
        <end position="255"/>
    </location>
</feature>
<dbReference type="CDD" id="cd12307">
    <property type="entry name" value="RRM_NIFK_like"/>
    <property type="match status" value="1"/>
</dbReference>
<sequence>MPPRAKKAAAAADAPAPSPRVTRSKRKTADELMDVPKDTPVKKAKVEEEEPKSASKKAAKPASKKEAAKETPNKAASHAKETPAKTETPKRASKKAVAEETPAKATPAKATPAKATPAKATPAKATPAKATPAKKPVSKKEAPAKATPKTTPKTAPAMEKPASKPTSKKETAAKAEKPASKKEEPKSILKKSKKAAKEPTPEPEAAESDDESFIGAPSDSDGADSSDDESDAEDAAVKAAATQGEVAKLPHARDDASVAARLKKASKRKDVPRATVFLGRIPHGFYEDQMKEYFGQFGDVTRLRLARNPKTGASRHYAYIEFSSEPVAEIVADTMHNYLLMGHLLQCAVVPKDQVHPELWVGANKKFRKVPRARLEKVRNDKARTKEQQAKADAKVLARQDARRAQIKAAGIEYEFEGHC</sequence>
<dbReference type="GO" id="GO:0003723">
    <property type="term" value="F:RNA binding"/>
    <property type="evidence" value="ECO:0007669"/>
    <property type="project" value="UniProtKB-UniRule"/>
</dbReference>
<feature type="compositionally biased region" description="Acidic residues" evidence="5">
    <location>
        <begin position="221"/>
        <end position="234"/>
    </location>
</feature>
<dbReference type="PRINTS" id="PR01217">
    <property type="entry name" value="PRICHEXTENSN"/>
</dbReference>
<keyword evidence="8" id="KW-1185">Reference proteome</keyword>
<keyword evidence="2 4" id="KW-0694">RNA-binding</keyword>
<dbReference type="EMBL" id="BTCM01000009">
    <property type="protein sequence ID" value="GMK60093.1"/>
    <property type="molecule type" value="Genomic_DNA"/>
</dbReference>
<dbReference type="Proteomes" id="UP001222932">
    <property type="component" value="Unassembled WGS sequence"/>
</dbReference>
<protein>
    <recommendedName>
        <fullName evidence="6">RRM domain-containing protein</fullName>
    </recommendedName>
</protein>
<evidence type="ECO:0000256" key="1">
    <source>
        <dbReference type="ARBA" id="ARBA00004604"/>
    </source>
</evidence>
<dbReference type="InterPro" id="IPR012677">
    <property type="entry name" value="Nucleotide-bd_a/b_plait_sf"/>
</dbReference>
<comment type="subcellular location">
    <subcellularLocation>
        <location evidence="1">Nucleus</location>
        <location evidence="1">Nucleolus</location>
    </subcellularLocation>
</comment>
<name>A0AAD3U0B0_9TREE</name>
<gene>
    <name evidence="7" type="primary">NOP15</name>
    <name evidence="7" type="ORF">CspeluHIS016_0903100</name>
</gene>
<feature type="domain" description="RRM" evidence="6">
    <location>
        <begin position="274"/>
        <end position="352"/>
    </location>
</feature>
<evidence type="ECO:0000256" key="5">
    <source>
        <dbReference type="SAM" id="MobiDB-lite"/>
    </source>
</evidence>